<protein>
    <recommendedName>
        <fullName evidence="4">AIG1-type G domain-containing protein</fullName>
    </recommendedName>
</protein>
<evidence type="ECO:0000256" key="2">
    <source>
        <dbReference type="ARBA" id="ARBA00022741"/>
    </source>
</evidence>
<dbReference type="Gene3D" id="3.40.50.300">
    <property type="entry name" value="P-loop containing nucleotide triphosphate hydrolases"/>
    <property type="match status" value="1"/>
</dbReference>
<dbReference type="Pfam" id="PF04548">
    <property type="entry name" value="AIG1"/>
    <property type="match status" value="1"/>
</dbReference>
<evidence type="ECO:0000256" key="1">
    <source>
        <dbReference type="ARBA" id="ARBA00008535"/>
    </source>
</evidence>
<dbReference type="AlphaFoldDB" id="A0A8C1ZUS9"/>
<name>A0A8C1ZUS9_CYPCA</name>
<dbReference type="FunFam" id="3.40.50.300:FF:000366">
    <property type="entry name" value="GTPase, IMAP family member 2"/>
    <property type="match status" value="1"/>
</dbReference>
<dbReference type="PROSITE" id="PS51720">
    <property type="entry name" value="G_AIG1"/>
    <property type="match status" value="1"/>
</dbReference>
<reference evidence="5" key="1">
    <citation type="submission" date="2025-08" db="UniProtKB">
        <authorList>
            <consortium name="Ensembl"/>
        </authorList>
    </citation>
    <scope>IDENTIFICATION</scope>
</reference>
<evidence type="ECO:0000259" key="4">
    <source>
        <dbReference type="PROSITE" id="PS51720"/>
    </source>
</evidence>
<dbReference type="Proteomes" id="UP000694700">
    <property type="component" value="Unplaced"/>
</dbReference>
<dbReference type="InterPro" id="IPR027417">
    <property type="entry name" value="P-loop_NTPase"/>
</dbReference>
<dbReference type="InterPro" id="IPR006703">
    <property type="entry name" value="G_AIG1"/>
</dbReference>
<comment type="similarity">
    <text evidence="1">Belongs to the TRAFAC class TrmE-Era-EngA-EngB-Septin-like GTPase superfamily. AIG1/Toc34/Toc159-like paraseptin GTPase family. IAN subfamily.</text>
</comment>
<evidence type="ECO:0000313" key="6">
    <source>
        <dbReference type="Proteomes" id="UP000694700"/>
    </source>
</evidence>
<keyword evidence="3" id="KW-0342">GTP-binding</keyword>
<dbReference type="GO" id="GO:0005525">
    <property type="term" value="F:GTP binding"/>
    <property type="evidence" value="ECO:0007669"/>
    <property type="project" value="UniProtKB-KW"/>
</dbReference>
<accession>A0A8C1ZUS9</accession>
<feature type="domain" description="AIG1-type G" evidence="4">
    <location>
        <begin position="27"/>
        <end position="225"/>
    </location>
</feature>
<dbReference type="InterPro" id="IPR045058">
    <property type="entry name" value="GIMA/IAN/Toc"/>
</dbReference>
<dbReference type="PANTHER" id="PTHR10903">
    <property type="entry name" value="GTPASE, IMAP FAMILY MEMBER-RELATED"/>
    <property type="match status" value="1"/>
</dbReference>
<keyword evidence="2" id="KW-0547">Nucleotide-binding</keyword>
<dbReference type="PANTHER" id="PTHR10903:SF186">
    <property type="entry name" value="GTPASE IMAP FAMILY MEMBER 4-LIKE-RELATED"/>
    <property type="match status" value="1"/>
</dbReference>
<sequence>MADNLRLRGFQLNNLHSNSAAAPLQNNGNINIILLGKTGVGKSSSGNTILGEERFKCKKSLKSVTTFVKAENSVVEGRHVSVVDTPGFFDTKLSVEELAEQLALSVFLSTPGPHAFLFVLQADRFTEQEEEVLDEIKMIFGQGVLKYLILLFTNGENIDLETFDSEVNDHVKLRNIVASCQGYHIFNNKEQTNRQQVNDLLQKIDSMIEQNGGGHYSNRMFEEARRFKKEQEERNEDQDSFCAFGYFWKLFAYLFINIACKICGKRNNQYRRL</sequence>
<organism evidence="5 6">
    <name type="scientific">Cyprinus carpio</name>
    <name type="common">Common carp</name>
    <dbReference type="NCBI Taxonomy" id="7962"/>
    <lineage>
        <taxon>Eukaryota</taxon>
        <taxon>Metazoa</taxon>
        <taxon>Chordata</taxon>
        <taxon>Craniata</taxon>
        <taxon>Vertebrata</taxon>
        <taxon>Euteleostomi</taxon>
        <taxon>Actinopterygii</taxon>
        <taxon>Neopterygii</taxon>
        <taxon>Teleostei</taxon>
        <taxon>Ostariophysi</taxon>
        <taxon>Cypriniformes</taxon>
        <taxon>Cyprinidae</taxon>
        <taxon>Cyprininae</taxon>
        <taxon>Cyprinus</taxon>
    </lineage>
</organism>
<evidence type="ECO:0000256" key="3">
    <source>
        <dbReference type="ARBA" id="ARBA00023134"/>
    </source>
</evidence>
<dbReference type="SUPFAM" id="SSF52540">
    <property type="entry name" value="P-loop containing nucleoside triphosphate hydrolases"/>
    <property type="match status" value="1"/>
</dbReference>
<dbReference type="CDD" id="cd01852">
    <property type="entry name" value="AIG1"/>
    <property type="match status" value="1"/>
</dbReference>
<evidence type="ECO:0000313" key="5">
    <source>
        <dbReference type="Ensembl" id="ENSCCRP00015095792.1"/>
    </source>
</evidence>
<proteinExistence type="inferred from homology"/>
<dbReference type="Ensembl" id="ENSCCRT00015098890.1">
    <property type="protein sequence ID" value="ENSCCRP00015095792.1"/>
    <property type="gene ID" value="ENSCCRG00015038631.1"/>
</dbReference>